<dbReference type="RefSeq" id="WP_050061488.1">
    <property type="nucleotide sequence ID" value="NZ_JACHEK010000014.1"/>
</dbReference>
<organism evidence="1 2">
    <name type="scientific">Silvibacterium bohemicum</name>
    <dbReference type="NCBI Taxonomy" id="1577686"/>
    <lineage>
        <taxon>Bacteria</taxon>
        <taxon>Pseudomonadati</taxon>
        <taxon>Acidobacteriota</taxon>
        <taxon>Terriglobia</taxon>
        <taxon>Terriglobales</taxon>
        <taxon>Acidobacteriaceae</taxon>
        <taxon>Silvibacterium</taxon>
    </lineage>
</organism>
<sequence length="93" mass="10065">MGLFAPSTNALVELISAQLQAATYRDLSLEELANQRRNFALKFVLGQCLAELPIVPQLEAIVPPSVAISQADLDEALTRLRGEGAIVDEGVRF</sequence>
<comment type="caution">
    <text evidence="1">The sequence shown here is derived from an EMBL/GenBank/DDBJ whole genome shotgun (WGS) entry which is preliminary data.</text>
</comment>
<name>A0A841K1M7_9BACT</name>
<dbReference type="AlphaFoldDB" id="A0A841K1M7"/>
<dbReference type="EMBL" id="JACHEK010000014">
    <property type="protein sequence ID" value="MBB6147310.1"/>
    <property type="molecule type" value="Genomic_DNA"/>
</dbReference>
<evidence type="ECO:0000313" key="1">
    <source>
        <dbReference type="EMBL" id="MBB6147310.1"/>
    </source>
</evidence>
<keyword evidence="2" id="KW-1185">Reference proteome</keyword>
<proteinExistence type="predicted"/>
<protein>
    <submittedName>
        <fullName evidence="1">Uncharacterized protein</fullName>
    </submittedName>
</protein>
<evidence type="ECO:0000313" key="2">
    <source>
        <dbReference type="Proteomes" id="UP000538666"/>
    </source>
</evidence>
<reference evidence="1 2" key="1">
    <citation type="submission" date="2020-08" db="EMBL/GenBank/DDBJ databases">
        <title>Genomic Encyclopedia of Type Strains, Phase IV (KMG-IV): sequencing the most valuable type-strain genomes for metagenomic binning, comparative biology and taxonomic classification.</title>
        <authorList>
            <person name="Goeker M."/>
        </authorList>
    </citation>
    <scope>NUCLEOTIDE SEQUENCE [LARGE SCALE GENOMIC DNA]</scope>
    <source>
        <strain evidence="1 2">DSM 103733</strain>
    </source>
</reference>
<gene>
    <name evidence="1" type="ORF">HNQ77_005306</name>
</gene>
<accession>A0A841K1M7</accession>
<dbReference type="Proteomes" id="UP000538666">
    <property type="component" value="Unassembled WGS sequence"/>
</dbReference>